<keyword evidence="3" id="KW-1185">Reference proteome</keyword>
<feature type="transmembrane region" description="Helical" evidence="1">
    <location>
        <begin position="127"/>
        <end position="146"/>
    </location>
</feature>
<dbReference type="EMBL" id="FOVP01000001">
    <property type="protein sequence ID" value="SFN37518.1"/>
    <property type="molecule type" value="Genomic_DNA"/>
</dbReference>
<dbReference type="InterPro" id="IPR007498">
    <property type="entry name" value="PqiA-like"/>
</dbReference>
<accession>A0A1I4YHK5</accession>
<dbReference type="Pfam" id="PF04403">
    <property type="entry name" value="PqiA"/>
    <property type="match status" value="1"/>
</dbReference>
<dbReference type="STRING" id="1005928.SAMN04487859_101240"/>
<protein>
    <submittedName>
        <fullName evidence="2">Paraquat-inducible protein A</fullName>
    </submittedName>
</protein>
<sequence>MKPRQAANWALRLANLSLLILFPIAWFAPLIRAGILPFFALDEISVITGLQSLWQADVFLALLVTVFALFAPYLKTIGLALIHFNLLERRVLPVLQVLGKLAMADVFLVALYIILSRGAGLGRVETAWGLYLFSFCVIASVVIGWLTGKYGENRRIVEKPETKNVR</sequence>
<dbReference type="AlphaFoldDB" id="A0A1I4YHK5"/>
<dbReference type="RefSeq" id="WP_245736172.1">
    <property type="nucleotide sequence ID" value="NZ_FOVP01000001.1"/>
</dbReference>
<feature type="transmembrane region" description="Helical" evidence="1">
    <location>
        <begin position="12"/>
        <end position="39"/>
    </location>
</feature>
<keyword evidence="1" id="KW-0812">Transmembrane</keyword>
<name>A0A1I4YHK5_9RHOB</name>
<organism evidence="2 3">
    <name type="scientific">Roseovarius lutimaris</name>
    <dbReference type="NCBI Taxonomy" id="1005928"/>
    <lineage>
        <taxon>Bacteria</taxon>
        <taxon>Pseudomonadati</taxon>
        <taxon>Pseudomonadota</taxon>
        <taxon>Alphaproteobacteria</taxon>
        <taxon>Rhodobacterales</taxon>
        <taxon>Roseobacteraceae</taxon>
        <taxon>Roseovarius</taxon>
    </lineage>
</organism>
<keyword evidence="1" id="KW-0472">Membrane</keyword>
<evidence type="ECO:0000313" key="3">
    <source>
        <dbReference type="Proteomes" id="UP000198599"/>
    </source>
</evidence>
<feature type="transmembrane region" description="Helical" evidence="1">
    <location>
        <begin position="94"/>
        <end position="115"/>
    </location>
</feature>
<dbReference type="Proteomes" id="UP000198599">
    <property type="component" value="Unassembled WGS sequence"/>
</dbReference>
<proteinExistence type="predicted"/>
<reference evidence="3" key="1">
    <citation type="submission" date="2016-10" db="EMBL/GenBank/DDBJ databases">
        <authorList>
            <person name="Varghese N."/>
            <person name="Submissions S."/>
        </authorList>
    </citation>
    <scope>NUCLEOTIDE SEQUENCE [LARGE SCALE GENOMIC DNA]</scope>
    <source>
        <strain evidence="3">DSM 28463</strain>
    </source>
</reference>
<evidence type="ECO:0000256" key="1">
    <source>
        <dbReference type="SAM" id="Phobius"/>
    </source>
</evidence>
<keyword evidence="1" id="KW-1133">Transmembrane helix</keyword>
<gene>
    <name evidence="2" type="ORF">SAMN04487859_101240</name>
</gene>
<feature type="transmembrane region" description="Helical" evidence="1">
    <location>
        <begin position="59"/>
        <end position="82"/>
    </location>
</feature>
<evidence type="ECO:0000313" key="2">
    <source>
        <dbReference type="EMBL" id="SFN37518.1"/>
    </source>
</evidence>